<accession>A0A9D4T5Y7</accession>
<gene>
    <name evidence="1" type="ORF">HPB52_017781</name>
</gene>
<comment type="caution">
    <text evidence="1">The sequence shown here is derived from an EMBL/GenBank/DDBJ whole genome shotgun (WGS) entry which is preliminary data.</text>
</comment>
<dbReference type="AlphaFoldDB" id="A0A9D4T5Y7"/>
<reference evidence="1" key="2">
    <citation type="submission" date="2021-09" db="EMBL/GenBank/DDBJ databases">
        <authorList>
            <person name="Jia N."/>
            <person name="Wang J."/>
            <person name="Shi W."/>
            <person name="Du L."/>
            <person name="Sun Y."/>
            <person name="Zhan W."/>
            <person name="Jiang J."/>
            <person name="Wang Q."/>
            <person name="Zhang B."/>
            <person name="Ji P."/>
            <person name="Sakyi L.B."/>
            <person name="Cui X."/>
            <person name="Yuan T."/>
            <person name="Jiang B."/>
            <person name="Yang W."/>
            <person name="Lam T.T.-Y."/>
            <person name="Chang Q."/>
            <person name="Ding S."/>
            <person name="Wang X."/>
            <person name="Zhu J."/>
            <person name="Ruan X."/>
            <person name="Zhao L."/>
            <person name="Wei J."/>
            <person name="Que T."/>
            <person name="Du C."/>
            <person name="Cheng J."/>
            <person name="Dai P."/>
            <person name="Han X."/>
            <person name="Huang E."/>
            <person name="Gao Y."/>
            <person name="Liu J."/>
            <person name="Shao H."/>
            <person name="Ye R."/>
            <person name="Li L."/>
            <person name="Wei W."/>
            <person name="Wang X."/>
            <person name="Wang C."/>
            <person name="Huo Q."/>
            <person name="Li W."/>
            <person name="Guo W."/>
            <person name="Chen H."/>
            <person name="Chen S."/>
            <person name="Zhou L."/>
            <person name="Zhou L."/>
            <person name="Ni X."/>
            <person name="Tian J."/>
            <person name="Zhou Y."/>
            <person name="Sheng Y."/>
            <person name="Liu T."/>
            <person name="Pan Y."/>
            <person name="Xia L."/>
            <person name="Li J."/>
            <person name="Zhao F."/>
            <person name="Cao W."/>
        </authorList>
    </citation>
    <scope>NUCLEOTIDE SEQUENCE</scope>
    <source>
        <strain evidence="1">Rsan-2018</strain>
        <tissue evidence="1">Larvae</tissue>
    </source>
</reference>
<evidence type="ECO:0000313" key="1">
    <source>
        <dbReference type="EMBL" id="KAH7972828.1"/>
    </source>
</evidence>
<protein>
    <submittedName>
        <fullName evidence="1">Uncharacterized protein</fullName>
    </submittedName>
</protein>
<name>A0A9D4T5Y7_RHISA</name>
<reference evidence="1" key="1">
    <citation type="journal article" date="2020" name="Cell">
        <title>Large-Scale Comparative Analyses of Tick Genomes Elucidate Their Genetic Diversity and Vector Capacities.</title>
        <authorList>
            <consortium name="Tick Genome and Microbiome Consortium (TIGMIC)"/>
            <person name="Jia N."/>
            <person name="Wang J."/>
            <person name="Shi W."/>
            <person name="Du L."/>
            <person name="Sun Y."/>
            <person name="Zhan W."/>
            <person name="Jiang J.F."/>
            <person name="Wang Q."/>
            <person name="Zhang B."/>
            <person name="Ji P."/>
            <person name="Bell-Sakyi L."/>
            <person name="Cui X.M."/>
            <person name="Yuan T.T."/>
            <person name="Jiang B.G."/>
            <person name="Yang W.F."/>
            <person name="Lam T.T."/>
            <person name="Chang Q.C."/>
            <person name="Ding S.J."/>
            <person name="Wang X.J."/>
            <person name="Zhu J.G."/>
            <person name="Ruan X.D."/>
            <person name="Zhao L."/>
            <person name="Wei J.T."/>
            <person name="Ye R.Z."/>
            <person name="Que T.C."/>
            <person name="Du C.H."/>
            <person name="Zhou Y.H."/>
            <person name="Cheng J.X."/>
            <person name="Dai P.F."/>
            <person name="Guo W.B."/>
            <person name="Han X.H."/>
            <person name="Huang E.J."/>
            <person name="Li L.F."/>
            <person name="Wei W."/>
            <person name="Gao Y.C."/>
            <person name="Liu J.Z."/>
            <person name="Shao H.Z."/>
            <person name="Wang X."/>
            <person name="Wang C.C."/>
            <person name="Yang T.C."/>
            <person name="Huo Q.B."/>
            <person name="Li W."/>
            <person name="Chen H.Y."/>
            <person name="Chen S.E."/>
            <person name="Zhou L.G."/>
            <person name="Ni X.B."/>
            <person name="Tian J.H."/>
            <person name="Sheng Y."/>
            <person name="Liu T."/>
            <person name="Pan Y.S."/>
            <person name="Xia L.Y."/>
            <person name="Li J."/>
            <person name="Zhao F."/>
            <person name="Cao W.C."/>
        </authorList>
    </citation>
    <scope>NUCLEOTIDE SEQUENCE</scope>
    <source>
        <strain evidence="1">Rsan-2018</strain>
    </source>
</reference>
<keyword evidence="2" id="KW-1185">Reference proteome</keyword>
<sequence>MVDEFRRLENHRLVTVTQRYLSALRDQQLRRVCEGGCREFTLALLNVRSLSAHALDVAKDPVLSRVHLLCLTET</sequence>
<dbReference type="EMBL" id="JABSTV010001247">
    <property type="protein sequence ID" value="KAH7972828.1"/>
    <property type="molecule type" value="Genomic_DNA"/>
</dbReference>
<dbReference type="Proteomes" id="UP000821837">
    <property type="component" value="Chromosome 11"/>
</dbReference>
<proteinExistence type="predicted"/>
<evidence type="ECO:0000313" key="2">
    <source>
        <dbReference type="Proteomes" id="UP000821837"/>
    </source>
</evidence>
<organism evidence="1 2">
    <name type="scientific">Rhipicephalus sanguineus</name>
    <name type="common">Brown dog tick</name>
    <name type="synonym">Ixodes sanguineus</name>
    <dbReference type="NCBI Taxonomy" id="34632"/>
    <lineage>
        <taxon>Eukaryota</taxon>
        <taxon>Metazoa</taxon>
        <taxon>Ecdysozoa</taxon>
        <taxon>Arthropoda</taxon>
        <taxon>Chelicerata</taxon>
        <taxon>Arachnida</taxon>
        <taxon>Acari</taxon>
        <taxon>Parasitiformes</taxon>
        <taxon>Ixodida</taxon>
        <taxon>Ixodoidea</taxon>
        <taxon>Ixodidae</taxon>
        <taxon>Rhipicephalinae</taxon>
        <taxon>Rhipicephalus</taxon>
        <taxon>Rhipicephalus</taxon>
    </lineage>
</organism>